<gene>
    <name evidence="2" type="ordered locus">Ocepr_2336</name>
</gene>
<proteinExistence type="predicted"/>
<name>E4UAK5_OCEP5</name>
<organism evidence="2 3">
    <name type="scientific">Oceanithermus profundus (strain DSM 14977 / NBRC 100410 / VKM B-2274 / 506)</name>
    <dbReference type="NCBI Taxonomy" id="670487"/>
    <lineage>
        <taxon>Bacteria</taxon>
        <taxon>Thermotogati</taxon>
        <taxon>Deinococcota</taxon>
        <taxon>Deinococci</taxon>
        <taxon>Thermales</taxon>
        <taxon>Thermaceae</taxon>
        <taxon>Oceanithermus</taxon>
    </lineage>
</organism>
<accession>E4UAK5</accession>
<protein>
    <submittedName>
        <fullName evidence="2">Uncharacterized protein</fullName>
    </submittedName>
</protein>
<reference evidence="3" key="1">
    <citation type="submission" date="2010-11" db="EMBL/GenBank/DDBJ databases">
        <title>The complete sequence of plasmid of Oceanithermus profundus DSM 14977.</title>
        <authorList>
            <consortium name="US DOE Joint Genome Institute (JGI-PGF)"/>
            <person name="Lucas S."/>
            <person name="Copeland A."/>
            <person name="Lapidus A."/>
            <person name="Bruce D."/>
            <person name="Goodwin L."/>
            <person name="Pitluck S."/>
            <person name="Kyrpides N."/>
            <person name="Mavromatis K."/>
            <person name="Pagani I."/>
            <person name="Ivanova N."/>
            <person name="Zhang X."/>
            <person name="Brettin T."/>
            <person name="Detter J.C."/>
            <person name="Tapia R."/>
            <person name="Han C."/>
            <person name="Land M."/>
            <person name="Hauser L."/>
            <person name="Markowitz V."/>
            <person name="Cheng J.-F."/>
            <person name="Hugenholtz P."/>
            <person name="Woyke T."/>
            <person name="Wu D."/>
            <person name="Tindall B."/>
            <person name="Faehnrich R."/>
            <person name="Brambilla E."/>
            <person name="Klenk H.-P."/>
            <person name="Eisen J.A."/>
        </authorList>
    </citation>
    <scope>NUCLEOTIDE SEQUENCE [LARGE SCALE GENOMIC DNA]</scope>
    <source>
        <strain evidence="3">DSM 14977 / NBRC 100410 / VKM B-2274 / 506</strain>
        <plasmid evidence="3">Plasmid pOCEPR01</plasmid>
    </source>
</reference>
<reference evidence="2 3" key="2">
    <citation type="journal article" date="2011" name="Stand. Genomic Sci.">
        <title>Complete genome sequence of Oceanithermus profundus type strain (506).</title>
        <authorList>
            <person name="Pati A."/>
            <person name="Zhang X."/>
            <person name="Lapidus A."/>
            <person name="Nolan M."/>
            <person name="Lucas S."/>
            <person name="Del Rio T.G."/>
            <person name="Tice H."/>
            <person name="Cheng J.F."/>
            <person name="Tapia R."/>
            <person name="Han C."/>
            <person name="Goodwin L."/>
            <person name="Pitluck S."/>
            <person name="Liolios K."/>
            <person name="Pagani I."/>
            <person name="Ivanova N."/>
            <person name="Mavromatis K."/>
            <person name="Chen A."/>
            <person name="Palaniappan K."/>
            <person name="Hauser L."/>
            <person name="Jeffries C.D."/>
            <person name="Brambilla E.M."/>
            <person name="Rohl A."/>
            <person name="Mwirichia R."/>
            <person name="Rohde M."/>
            <person name="Tindall B.J."/>
            <person name="Sikorski J."/>
            <person name="Wirth R."/>
            <person name="Goker M."/>
            <person name="Woyke T."/>
            <person name="Detter J.C."/>
            <person name="Bristow J."/>
            <person name="Eisen J.A."/>
            <person name="Markowitz V."/>
            <person name="Hugenholtz P."/>
            <person name="Kyrpides N.C."/>
            <person name="Klenk H.P."/>
            <person name="Land M."/>
        </authorList>
    </citation>
    <scope>NUCLEOTIDE SEQUENCE [LARGE SCALE GENOMIC DNA]</scope>
    <source>
        <strain evidence="3">DSM 14977 / NBRC 100410 / VKM B-2274 / 506</strain>
        <plasmid evidence="3">Plasmid pOCEPR01</plasmid>
    </source>
</reference>
<geneLocation type="plasmid" evidence="2 3">
    <name>pOCEPR01</name>
</geneLocation>
<dbReference type="EMBL" id="CP002362">
    <property type="protein sequence ID" value="ADR37784.1"/>
    <property type="molecule type" value="Genomic_DNA"/>
</dbReference>
<evidence type="ECO:0000313" key="3">
    <source>
        <dbReference type="Proteomes" id="UP000008722"/>
    </source>
</evidence>
<keyword evidence="2" id="KW-0614">Plasmid</keyword>
<sequence length="58" mass="6722">MKIRGHYGMAKLLRVERKYAAANKARRAINREIKEHGKKALRLEAKWAIEEGLAELYA</sequence>
<keyword evidence="1" id="KW-0175">Coiled coil</keyword>
<dbReference type="AlphaFoldDB" id="E4UAK5"/>
<keyword evidence="3" id="KW-1185">Reference proteome</keyword>
<evidence type="ECO:0000256" key="1">
    <source>
        <dbReference type="SAM" id="Coils"/>
    </source>
</evidence>
<dbReference type="KEGG" id="opr:Ocepr_2336"/>
<feature type="coiled-coil region" evidence="1">
    <location>
        <begin position="12"/>
        <end position="46"/>
    </location>
</feature>
<evidence type="ECO:0000313" key="2">
    <source>
        <dbReference type="EMBL" id="ADR37784.1"/>
    </source>
</evidence>
<dbReference type="Proteomes" id="UP000008722">
    <property type="component" value="Plasmid pOCEPR01"/>
</dbReference>
<dbReference type="RefSeq" id="WP_013449763.1">
    <property type="nucleotide sequence ID" value="NC_014753.1"/>
</dbReference>
<dbReference type="HOGENOM" id="CLU_2974904_0_0_0"/>